<dbReference type="OrthoDB" id="2744824at2759"/>
<accession>A0A9P3GU44</accession>
<dbReference type="AlphaFoldDB" id="A0A9P3GU44"/>
<evidence type="ECO:0000313" key="2">
    <source>
        <dbReference type="EMBL" id="GJF00650.1"/>
    </source>
</evidence>
<comment type="caution">
    <text evidence="2">The sequence shown here is derived from an EMBL/GenBank/DDBJ whole genome shotgun (WGS) entry which is preliminary data.</text>
</comment>
<gene>
    <name evidence="2" type="ORF">PsYK624_169460</name>
</gene>
<name>A0A9P3GU44_9APHY</name>
<reference evidence="2 3" key="1">
    <citation type="submission" date="2021-08" db="EMBL/GenBank/DDBJ databases">
        <title>Draft Genome Sequence of Phanerochaete sordida strain YK-624.</title>
        <authorList>
            <person name="Mori T."/>
            <person name="Dohra H."/>
            <person name="Suzuki T."/>
            <person name="Kawagishi H."/>
            <person name="Hirai H."/>
        </authorList>
    </citation>
    <scope>NUCLEOTIDE SEQUENCE [LARGE SCALE GENOMIC DNA]</scope>
    <source>
        <strain evidence="2 3">YK-624</strain>
    </source>
</reference>
<protein>
    <recommendedName>
        <fullName evidence="4">F-box domain-containing protein</fullName>
    </recommendedName>
</protein>
<feature type="region of interest" description="Disordered" evidence="1">
    <location>
        <begin position="1"/>
        <end position="30"/>
    </location>
</feature>
<evidence type="ECO:0000313" key="3">
    <source>
        <dbReference type="Proteomes" id="UP000703269"/>
    </source>
</evidence>
<keyword evidence="3" id="KW-1185">Reference proteome</keyword>
<dbReference type="SUPFAM" id="SSF52047">
    <property type="entry name" value="RNI-like"/>
    <property type="match status" value="1"/>
</dbReference>
<evidence type="ECO:0008006" key="4">
    <source>
        <dbReference type="Google" id="ProtNLM"/>
    </source>
</evidence>
<sequence>MNGIGASLPQEGVGGIGAPTAPPLTSGMDSREAVRGVATLPQELIDHIIDFLHTSKAILKHCTLVARAWVPPSRFHLFARVQLWEGRFSDFLAFVTTCAEGPQYIRDLTFNGNSPQQDMGSRCAVSPAYLQRMLVHLPRLECLMLYMTGLFDDDASVFESMPFLSPPSQAPIRLKSLSMYYYGTPTDRVIDFALVLAVFTSVGKLHLRHGRFWANHPPTDVPQELADTPRNVFASLPAVQTLVIDDNASRTNLLLGAAVRTAGFGGLRAVEIQSRQMWDHAALGALLRAVGPRLEHLSLQLSGLCEPDDTEAFVAQAGLASCTALITLALLIDASVFHRRALSWATVSMLVAAVPRGAPVRTVRLLVGLHTLENEVFHPWNPMDEVLERFDHLDTVAFEQKQYEVYTEEGKERVRGAFPRVARKANIEFVVGE</sequence>
<evidence type="ECO:0000256" key="1">
    <source>
        <dbReference type="SAM" id="MobiDB-lite"/>
    </source>
</evidence>
<proteinExistence type="predicted"/>
<dbReference type="EMBL" id="BPQB01000178">
    <property type="protein sequence ID" value="GJF00650.1"/>
    <property type="molecule type" value="Genomic_DNA"/>
</dbReference>
<dbReference type="Proteomes" id="UP000703269">
    <property type="component" value="Unassembled WGS sequence"/>
</dbReference>
<organism evidence="2 3">
    <name type="scientific">Phanerochaete sordida</name>
    <dbReference type="NCBI Taxonomy" id="48140"/>
    <lineage>
        <taxon>Eukaryota</taxon>
        <taxon>Fungi</taxon>
        <taxon>Dikarya</taxon>
        <taxon>Basidiomycota</taxon>
        <taxon>Agaricomycotina</taxon>
        <taxon>Agaricomycetes</taxon>
        <taxon>Polyporales</taxon>
        <taxon>Phanerochaetaceae</taxon>
        <taxon>Phanerochaete</taxon>
    </lineage>
</organism>